<dbReference type="Proteomes" id="UP001461498">
    <property type="component" value="Unassembled WGS sequence"/>
</dbReference>
<name>A0AAW1D5A8_9HEMI</name>
<gene>
    <name evidence="1" type="ORF">O3M35_009880</name>
</gene>
<organism evidence="1 2">
    <name type="scientific">Rhynocoris fuscipes</name>
    <dbReference type="NCBI Taxonomy" id="488301"/>
    <lineage>
        <taxon>Eukaryota</taxon>
        <taxon>Metazoa</taxon>
        <taxon>Ecdysozoa</taxon>
        <taxon>Arthropoda</taxon>
        <taxon>Hexapoda</taxon>
        <taxon>Insecta</taxon>
        <taxon>Pterygota</taxon>
        <taxon>Neoptera</taxon>
        <taxon>Paraneoptera</taxon>
        <taxon>Hemiptera</taxon>
        <taxon>Heteroptera</taxon>
        <taxon>Panheteroptera</taxon>
        <taxon>Cimicomorpha</taxon>
        <taxon>Reduviidae</taxon>
        <taxon>Harpactorinae</taxon>
        <taxon>Harpactorini</taxon>
        <taxon>Rhynocoris</taxon>
    </lineage>
</organism>
<sequence length="157" mass="17528">MKIRPYCWVSLESSQRVLFNAIKKKKFPPCLSREGSRATTKCTLWIQRDHQDTQILSLSTITATWLMCSSPLSVTRRMTKTKPRRFPSKSAIYMRSAPGTSRKNSEMGLEGGDTRCGVCGTIPQATYNFLLGLGADALLAEEILIDSLGILSHHIYS</sequence>
<protein>
    <submittedName>
        <fullName evidence="1">Uncharacterized protein</fullName>
    </submittedName>
</protein>
<keyword evidence="2" id="KW-1185">Reference proteome</keyword>
<evidence type="ECO:0000313" key="1">
    <source>
        <dbReference type="EMBL" id="KAK9505921.1"/>
    </source>
</evidence>
<accession>A0AAW1D5A8</accession>
<reference evidence="1 2" key="1">
    <citation type="submission" date="2022-12" db="EMBL/GenBank/DDBJ databases">
        <title>Chromosome-level genome assembly of true bugs.</title>
        <authorList>
            <person name="Ma L."/>
            <person name="Li H."/>
        </authorList>
    </citation>
    <scope>NUCLEOTIDE SEQUENCE [LARGE SCALE GENOMIC DNA]</scope>
    <source>
        <strain evidence="1">Lab_2022b</strain>
    </source>
</reference>
<comment type="caution">
    <text evidence="1">The sequence shown here is derived from an EMBL/GenBank/DDBJ whole genome shotgun (WGS) entry which is preliminary data.</text>
</comment>
<proteinExistence type="predicted"/>
<dbReference type="AlphaFoldDB" id="A0AAW1D5A8"/>
<dbReference type="EMBL" id="JAPXFL010000006">
    <property type="protein sequence ID" value="KAK9505921.1"/>
    <property type="molecule type" value="Genomic_DNA"/>
</dbReference>
<evidence type="ECO:0000313" key="2">
    <source>
        <dbReference type="Proteomes" id="UP001461498"/>
    </source>
</evidence>